<feature type="repeat" description="WD" evidence="3">
    <location>
        <begin position="875"/>
        <end position="916"/>
    </location>
</feature>
<feature type="transmembrane region" description="Helical" evidence="5">
    <location>
        <begin position="415"/>
        <end position="439"/>
    </location>
</feature>
<feature type="repeat" description="WD" evidence="3">
    <location>
        <begin position="917"/>
        <end position="958"/>
    </location>
</feature>
<dbReference type="InterPro" id="IPR015943">
    <property type="entry name" value="WD40/YVTN_repeat-like_dom_sf"/>
</dbReference>
<feature type="domain" description="Protein kinase" evidence="6">
    <location>
        <begin position="102"/>
        <end position="396"/>
    </location>
</feature>
<dbReference type="PROSITE" id="PS50011">
    <property type="entry name" value="PROTEIN_KINASE_DOM"/>
    <property type="match status" value="1"/>
</dbReference>
<evidence type="ECO:0000256" key="3">
    <source>
        <dbReference type="PROSITE-ProRule" id="PRU00221"/>
    </source>
</evidence>
<comment type="caution">
    <text evidence="7">The sequence shown here is derived from an EMBL/GenBank/DDBJ whole genome shotgun (WGS) entry which is preliminary data.</text>
</comment>
<organism evidence="7 8">
    <name type="scientific">Stieleria varia</name>
    <dbReference type="NCBI Taxonomy" id="2528005"/>
    <lineage>
        <taxon>Bacteria</taxon>
        <taxon>Pseudomonadati</taxon>
        <taxon>Planctomycetota</taxon>
        <taxon>Planctomycetia</taxon>
        <taxon>Pirellulales</taxon>
        <taxon>Pirellulaceae</taxon>
        <taxon>Stieleria</taxon>
    </lineage>
</organism>
<dbReference type="Gene3D" id="3.30.200.20">
    <property type="entry name" value="Phosphorylase Kinase, domain 1"/>
    <property type="match status" value="1"/>
</dbReference>
<keyword evidence="5" id="KW-0472">Membrane</keyword>
<evidence type="ECO:0000256" key="1">
    <source>
        <dbReference type="ARBA" id="ARBA00022574"/>
    </source>
</evidence>
<reference evidence="7 8" key="1">
    <citation type="submission" date="2019-02" db="EMBL/GenBank/DDBJ databases">
        <title>Deep-cultivation of Planctomycetes and their phenomic and genomic characterization uncovers novel biology.</title>
        <authorList>
            <person name="Wiegand S."/>
            <person name="Jogler M."/>
            <person name="Boedeker C."/>
            <person name="Pinto D."/>
            <person name="Vollmers J."/>
            <person name="Rivas-Marin E."/>
            <person name="Kohn T."/>
            <person name="Peeters S.H."/>
            <person name="Heuer A."/>
            <person name="Rast P."/>
            <person name="Oberbeckmann S."/>
            <person name="Bunk B."/>
            <person name="Jeske O."/>
            <person name="Meyerdierks A."/>
            <person name="Storesund J.E."/>
            <person name="Kallscheuer N."/>
            <person name="Luecker S."/>
            <person name="Lage O.M."/>
            <person name="Pohl T."/>
            <person name="Merkel B.J."/>
            <person name="Hornburger P."/>
            <person name="Mueller R.-W."/>
            <person name="Bruemmer F."/>
            <person name="Labrenz M."/>
            <person name="Spormann A.M."/>
            <person name="Op Den Camp H."/>
            <person name="Overmann J."/>
            <person name="Amann R."/>
            <person name="Jetten M.S.M."/>
            <person name="Mascher T."/>
            <person name="Medema M.H."/>
            <person name="Devos D.P."/>
            <person name="Kaster A.-K."/>
            <person name="Ovreas L."/>
            <person name="Rohde M."/>
            <person name="Galperin M.Y."/>
            <person name="Jogler C."/>
        </authorList>
    </citation>
    <scope>NUCLEOTIDE SEQUENCE [LARGE SCALE GENOMIC DNA]</scope>
    <source>
        <strain evidence="7 8">Pla52n</strain>
    </source>
</reference>
<feature type="repeat" description="WD" evidence="3">
    <location>
        <begin position="1218"/>
        <end position="1259"/>
    </location>
</feature>
<accession>A0A5C6ATD8</accession>
<dbReference type="EMBL" id="SJPN01000004">
    <property type="protein sequence ID" value="TWU02539.1"/>
    <property type="molecule type" value="Genomic_DNA"/>
</dbReference>
<evidence type="ECO:0000256" key="5">
    <source>
        <dbReference type="SAM" id="Phobius"/>
    </source>
</evidence>
<dbReference type="PANTHER" id="PTHR19879">
    <property type="entry name" value="TRANSCRIPTION INITIATION FACTOR TFIID"/>
    <property type="match status" value="1"/>
</dbReference>
<keyword evidence="2" id="KW-0677">Repeat</keyword>
<dbReference type="PROSITE" id="PS50294">
    <property type="entry name" value="WD_REPEATS_REGION"/>
    <property type="match status" value="9"/>
</dbReference>
<dbReference type="Proteomes" id="UP000320176">
    <property type="component" value="Unassembled WGS sequence"/>
</dbReference>
<keyword evidence="4" id="KW-0175">Coiled coil</keyword>
<dbReference type="GO" id="GO:0004674">
    <property type="term" value="F:protein serine/threonine kinase activity"/>
    <property type="evidence" value="ECO:0007669"/>
    <property type="project" value="UniProtKB-EC"/>
</dbReference>
<dbReference type="Pfam" id="PF00400">
    <property type="entry name" value="WD40"/>
    <property type="match status" value="12"/>
</dbReference>
<dbReference type="PROSITE" id="PS00108">
    <property type="entry name" value="PROTEIN_KINASE_ST"/>
    <property type="match status" value="1"/>
</dbReference>
<dbReference type="PROSITE" id="PS00678">
    <property type="entry name" value="WD_REPEATS_1"/>
    <property type="match status" value="8"/>
</dbReference>
<dbReference type="SUPFAM" id="SSF56112">
    <property type="entry name" value="Protein kinase-like (PK-like)"/>
    <property type="match status" value="1"/>
</dbReference>
<evidence type="ECO:0000256" key="2">
    <source>
        <dbReference type="ARBA" id="ARBA00022737"/>
    </source>
</evidence>
<feature type="repeat" description="WD" evidence="3">
    <location>
        <begin position="666"/>
        <end position="700"/>
    </location>
</feature>
<dbReference type="InterPro" id="IPR001680">
    <property type="entry name" value="WD40_rpt"/>
</dbReference>
<dbReference type="EC" id="2.7.11.1" evidence="7"/>
<gene>
    <name evidence="7" type="primary">prkC_23</name>
    <name evidence="7" type="ORF">Pla52n_35890</name>
</gene>
<keyword evidence="7" id="KW-0418">Kinase</keyword>
<dbReference type="OrthoDB" id="500858at2"/>
<dbReference type="PROSITE" id="PS50082">
    <property type="entry name" value="WD_REPEATS_2"/>
    <property type="match status" value="13"/>
</dbReference>
<feature type="repeat" description="WD" evidence="3">
    <location>
        <begin position="784"/>
        <end position="825"/>
    </location>
</feature>
<dbReference type="GO" id="GO:0005524">
    <property type="term" value="F:ATP binding"/>
    <property type="evidence" value="ECO:0007669"/>
    <property type="project" value="InterPro"/>
</dbReference>
<evidence type="ECO:0000313" key="7">
    <source>
        <dbReference type="EMBL" id="TWU02539.1"/>
    </source>
</evidence>
<feature type="repeat" description="WD" evidence="3">
    <location>
        <begin position="1342"/>
        <end position="1383"/>
    </location>
</feature>
<feature type="repeat" description="WD" evidence="3">
    <location>
        <begin position="749"/>
        <end position="783"/>
    </location>
</feature>
<evidence type="ECO:0000313" key="8">
    <source>
        <dbReference type="Proteomes" id="UP000320176"/>
    </source>
</evidence>
<dbReference type="RefSeq" id="WP_146520848.1">
    <property type="nucleotide sequence ID" value="NZ_CP151726.1"/>
</dbReference>
<proteinExistence type="predicted"/>
<dbReference type="PANTHER" id="PTHR19879:SF9">
    <property type="entry name" value="TRANSCRIPTION INITIATION FACTOR TFIID SUBUNIT 5"/>
    <property type="match status" value="1"/>
</dbReference>
<keyword evidence="8" id="KW-1185">Reference proteome</keyword>
<dbReference type="Pfam" id="PF25172">
    <property type="entry name" value="Beta-prop_WDR3_2nd"/>
    <property type="match status" value="1"/>
</dbReference>
<evidence type="ECO:0000256" key="4">
    <source>
        <dbReference type="SAM" id="Coils"/>
    </source>
</evidence>
<feature type="repeat" description="WD" evidence="3">
    <location>
        <begin position="569"/>
        <end position="610"/>
    </location>
</feature>
<dbReference type="InterPro" id="IPR000719">
    <property type="entry name" value="Prot_kinase_dom"/>
</dbReference>
<dbReference type="CDD" id="cd14014">
    <property type="entry name" value="STKc_PknB_like"/>
    <property type="match status" value="1"/>
</dbReference>
<dbReference type="InterPro" id="IPR019775">
    <property type="entry name" value="WD40_repeat_CS"/>
</dbReference>
<dbReference type="InterPro" id="IPR011009">
    <property type="entry name" value="Kinase-like_dom_sf"/>
</dbReference>
<dbReference type="SUPFAM" id="SSF50998">
    <property type="entry name" value="Quinoprotein alcohol dehydrogenase-like"/>
    <property type="match status" value="2"/>
</dbReference>
<dbReference type="InterPro" id="IPR008271">
    <property type="entry name" value="Ser/Thr_kinase_AS"/>
</dbReference>
<keyword evidence="5" id="KW-0812">Transmembrane</keyword>
<feature type="repeat" description="WD" evidence="3">
    <location>
        <begin position="1176"/>
        <end position="1217"/>
    </location>
</feature>
<dbReference type="SMART" id="SM00220">
    <property type="entry name" value="S_TKc"/>
    <property type="match status" value="1"/>
</dbReference>
<dbReference type="InterPro" id="IPR011047">
    <property type="entry name" value="Quinoprotein_ADH-like_sf"/>
</dbReference>
<dbReference type="Gene3D" id="2.130.10.10">
    <property type="entry name" value="YVTN repeat-like/Quinoprotein amine dehydrogenase"/>
    <property type="match status" value="6"/>
</dbReference>
<dbReference type="Gene3D" id="1.10.510.10">
    <property type="entry name" value="Transferase(Phosphotransferase) domain 1"/>
    <property type="match status" value="1"/>
</dbReference>
<name>A0A5C6ATD8_9BACT</name>
<dbReference type="SMART" id="SM00320">
    <property type="entry name" value="WD40"/>
    <property type="match status" value="20"/>
</dbReference>
<feature type="repeat" description="WD" evidence="3">
    <location>
        <begin position="1130"/>
        <end position="1175"/>
    </location>
</feature>
<keyword evidence="1 3" id="KW-0853">WD repeat</keyword>
<feature type="repeat" description="WD" evidence="3">
    <location>
        <begin position="1039"/>
        <end position="1080"/>
    </location>
</feature>
<dbReference type="SUPFAM" id="SSF50969">
    <property type="entry name" value="YVTN repeat-like/Quinoprotein amine dehydrogenase"/>
    <property type="match status" value="1"/>
</dbReference>
<feature type="repeat" description="WD" evidence="3">
    <location>
        <begin position="611"/>
        <end position="636"/>
    </location>
</feature>
<keyword evidence="5" id="KW-1133">Transmembrane helix</keyword>
<sequence length="1441" mass="156913">MSDSRMDRREFESVLAEYIELVKAGRFSQANSLLDENPDHADSVRSAIDADEDLRNFMDDVTIAPLTAIRDQNTVEPTMEGFVNPNRSVGAHRQPIAYFGDYELLSEIARGGMGVVYKARQVNLDRIVAIKMILTGQLASDCDVRRFYHEAEASANLQHPGIVPIYEVGEHNGQHFFSMAFVDGPSLAQVLIDGPLTPREAAGIVRQVAETIGYAHSRGVIHRDLKPANILMSRPDSRSSGSSKSTVLLGPTSECPQRAGWYEPLVTDFGLAKHTADTSELTGTGQILGTPSYMPPEQASAKLKEIGPAADVYSLGAVLYSALVGRPPFQSANVVDTLLQVLEQDAVPPRQLNPQVPLDLETICLKCLQKEPKKRYESADALADELGRFVRGEPILARPVGRLERTYRWCARNPGVASLMALVAVVLMIGTIVSSYFAVNEQAARELADSHREQAEQAADEARRSQRTMARHLYVSQMNLAQNAWKNDNVGRTVEMLNSQQPVTDDDEDLRGFEWHYWWNACHSDLLTIDSHDSWLNDVAISPDGTIIASAGNQLHLWDIETGKNIARLNGVTGHTLSVAFSPDGKRLASGGADRIVRVWDVKSGRLLTSLQDHQHPIESLSFHPNGKLLASAGGDFENSELGEICLWDIDAAKQLSVKPQAKSGVLAIRFSPDGHLLATGRRGGHVEFWNYQTGEATAHWRSNYSAVTALAFSPDSKRLACSGWSTDIQICDTGTGKELIVLKGAGQILSVAFQRDGQRLVSGGNDQAVHVWDTNSGKLLRVFKGHTHDVASIVVHPDDARIISCARNRMIKIWDASSSQESILLSGQQKTVSDMKFSPDQRWLACVDTAVWNVGDPGAVQFWNTTTLAKSHRLTGHTGAVNSFAFSPDGISIATASEDRTVMIWDVATGSRINTFLKSKSPLRAVEFSPDGRFLVTGTVDNTVQVWDSKTRQEIHTLAGSGEEIKSLTYSSDGRLLAAASSLGSKVWESETGLLVMEFPQIGTANAVFVSNDEMLACAVHQSVHLIELKSGKPLKTFTAHNRNIADMAISPDGKRLLTCSEDRTVKLWDMATGEQVLALDTPDVLPRTLAMSPGGDVVAAGGEGLAVTLWESSDRTAYRHSITPLNWMHGHEGPIRDLAFSPDGQLAASASGWPKGDKTVRLWDVHLGKELRRFDGHTDDVQSVHFADNGTKLLSSGHDGTLRLWNIETGEEIQKLTSHEGRVLETAISPGGHLAVSGGDDAKIRLWDIEASEKLEDLDRLPDRVLAVAISPTSQHVLAASAELLYLYDVAQRKRIHMLSGHSSPVEDISFSADGQFAASCGGSEAIVWDVAAGQSRCRIATNGVRVFGVKFSQDGMQVIGALGDGTVRIWDAQSGDELYRLSDHHEIAWAITVSPDGRYLLSGGGGKGGASFGNEAGSDHAIRRWEMPRNSSFPARAD</sequence>
<dbReference type="PRINTS" id="PR00320">
    <property type="entry name" value="GPROTEINBRPT"/>
</dbReference>
<dbReference type="SUPFAM" id="SSF50978">
    <property type="entry name" value="WD40 repeat-like"/>
    <property type="match status" value="1"/>
</dbReference>
<dbReference type="InterPro" id="IPR011044">
    <property type="entry name" value="Quino_amine_DH_bsu"/>
</dbReference>
<evidence type="ECO:0000259" key="6">
    <source>
        <dbReference type="PROSITE" id="PS50011"/>
    </source>
</evidence>
<keyword evidence="7" id="KW-0808">Transferase</keyword>
<feature type="repeat" description="WD" evidence="3">
    <location>
        <begin position="529"/>
        <end position="568"/>
    </location>
</feature>
<dbReference type="InterPro" id="IPR020472">
    <property type="entry name" value="WD40_PAC1"/>
</dbReference>
<protein>
    <submittedName>
        <fullName evidence="7">Serine/threonine-protein kinase PrkC</fullName>
        <ecNumber evidence="7">2.7.11.1</ecNumber>
    </submittedName>
</protein>
<dbReference type="CDD" id="cd00200">
    <property type="entry name" value="WD40"/>
    <property type="match status" value="3"/>
</dbReference>
<dbReference type="Pfam" id="PF00069">
    <property type="entry name" value="Pkinase"/>
    <property type="match status" value="1"/>
</dbReference>
<feature type="coiled-coil region" evidence="4">
    <location>
        <begin position="441"/>
        <end position="468"/>
    </location>
</feature>
<dbReference type="InterPro" id="IPR036322">
    <property type="entry name" value="WD40_repeat_dom_sf"/>
</dbReference>